<protein>
    <submittedName>
        <fullName evidence="1">Uncharacterized protein</fullName>
    </submittedName>
</protein>
<sequence length="64" mass="7678">MVIDISQEQILELLKSSPNIRFTAQDIIHSIKGGLRKERFYENMKKLERMDCIKKEKGCWFYVK</sequence>
<reference evidence="1" key="1">
    <citation type="journal article" date="2014" name="Front. Microbiol.">
        <title>High frequency of phylogenetically diverse reductive dehalogenase-homologous genes in deep subseafloor sedimentary metagenomes.</title>
        <authorList>
            <person name="Kawai M."/>
            <person name="Futagami T."/>
            <person name="Toyoda A."/>
            <person name="Takaki Y."/>
            <person name="Nishi S."/>
            <person name="Hori S."/>
            <person name="Arai W."/>
            <person name="Tsubouchi T."/>
            <person name="Morono Y."/>
            <person name="Uchiyama I."/>
            <person name="Ito T."/>
            <person name="Fujiyama A."/>
            <person name="Inagaki F."/>
            <person name="Takami H."/>
        </authorList>
    </citation>
    <scope>NUCLEOTIDE SEQUENCE</scope>
    <source>
        <strain evidence="1">Expedition CK06-06</strain>
    </source>
</reference>
<accession>X1TY95</accession>
<proteinExistence type="predicted"/>
<gene>
    <name evidence="1" type="ORF">S12H4_29303</name>
</gene>
<name>X1TY95_9ZZZZ</name>
<organism evidence="1">
    <name type="scientific">marine sediment metagenome</name>
    <dbReference type="NCBI Taxonomy" id="412755"/>
    <lineage>
        <taxon>unclassified sequences</taxon>
        <taxon>metagenomes</taxon>
        <taxon>ecological metagenomes</taxon>
    </lineage>
</organism>
<comment type="caution">
    <text evidence="1">The sequence shown here is derived from an EMBL/GenBank/DDBJ whole genome shotgun (WGS) entry which is preliminary data.</text>
</comment>
<dbReference type="EMBL" id="BARW01016890">
    <property type="protein sequence ID" value="GAI96351.1"/>
    <property type="molecule type" value="Genomic_DNA"/>
</dbReference>
<dbReference type="AlphaFoldDB" id="X1TY95"/>
<evidence type="ECO:0000313" key="1">
    <source>
        <dbReference type="EMBL" id="GAI96351.1"/>
    </source>
</evidence>